<evidence type="ECO:0000256" key="2">
    <source>
        <dbReference type="PIRSR" id="PIRSR000915-1"/>
    </source>
</evidence>
<dbReference type="Proteomes" id="UP000823891">
    <property type="component" value="Unassembled WGS sequence"/>
</dbReference>
<feature type="binding site" evidence="3">
    <location>
        <position position="195"/>
    </location>
    <ligand>
        <name>substrate</name>
    </ligand>
</feature>
<dbReference type="Pfam" id="PF13344">
    <property type="entry name" value="Hydrolase_6"/>
    <property type="match status" value="1"/>
</dbReference>
<dbReference type="AlphaFoldDB" id="A0A9D2NJD9"/>
<reference evidence="5" key="2">
    <citation type="submission" date="2021-04" db="EMBL/GenBank/DDBJ databases">
        <authorList>
            <person name="Gilroy R."/>
        </authorList>
    </citation>
    <scope>NUCLEOTIDE SEQUENCE</scope>
    <source>
        <strain evidence="5">USAMLcec2-132</strain>
    </source>
</reference>
<dbReference type="SUPFAM" id="SSF56784">
    <property type="entry name" value="HAD-like"/>
    <property type="match status" value="1"/>
</dbReference>
<accession>A0A9D2NJD9</accession>
<dbReference type="EMBL" id="DWWS01000062">
    <property type="protein sequence ID" value="HJC25341.1"/>
    <property type="molecule type" value="Genomic_DNA"/>
</dbReference>
<dbReference type="GO" id="GO:0005737">
    <property type="term" value="C:cytoplasm"/>
    <property type="evidence" value="ECO:0007669"/>
    <property type="project" value="TreeGrafter"/>
</dbReference>
<dbReference type="InterPro" id="IPR036412">
    <property type="entry name" value="HAD-like_sf"/>
</dbReference>
<keyword evidence="1 4" id="KW-0479">Metal-binding</keyword>
<dbReference type="GO" id="GO:0046872">
    <property type="term" value="F:metal ion binding"/>
    <property type="evidence" value="ECO:0007669"/>
    <property type="project" value="UniProtKB-KW"/>
</dbReference>
<sequence>MTDLTGKNADALSRKKLWLLDMDGTIYNENQIFDGTLDFLARIRQQGGRYVFITNNSSRSVADYVKKVNAMGIEAGFEDFYTSSQATAMYIKKNYPGQTVYCMGTRSLVEELRQSGLKVVTQADASATVVLIGFDTENTSEKIRDTCIMLGRDVAYLATNPDLVCPVSFGFIPDCGSMSIMLKNATGKEPFFIGKPQPIMVDCVLQNTGISREEAVIVGDRLYTDIATGINAGVDTICVLSGEASMQDIQEWDKEPDWIFRDVRQIWKTLRKTAF</sequence>
<comment type="similarity">
    <text evidence="1">Belongs to the HAD-like hydrolase superfamily. NagD family.</text>
</comment>
<feature type="binding site" evidence="4">
    <location>
        <position position="220"/>
    </location>
    <ligand>
        <name>Mg(2+)</name>
        <dbReference type="ChEBI" id="CHEBI:18420"/>
    </ligand>
</feature>
<feature type="active site" description="Proton donor" evidence="2">
    <location>
        <position position="23"/>
    </location>
</feature>
<evidence type="ECO:0000313" key="5">
    <source>
        <dbReference type="EMBL" id="HJC25341.1"/>
    </source>
</evidence>
<keyword evidence="1 4" id="KW-0460">Magnesium</keyword>
<comment type="caution">
    <text evidence="5">The sequence shown here is derived from an EMBL/GenBank/DDBJ whole genome shotgun (WGS) entry which is preliminary data.</text>
</comment>
<keyword evidence="5" id="KW-0378">Hydrolase</keyword>
<evidence type="ECO:0000256" key="3">
    <source>
        <dbReference type="PIRSR" id="PIRSR000915-2"/>
    </source>
</evidence>
<comment type="function">
    <text evidence="1">Catalyzes the dephosphorylation of 2-6 carbon acid sugars in vitro.</text>
</comment>
<dbReference type="InterPro" id="IPR006357">
    <property type="entry name" value="HAD-SF_hydro_IIA"/>
</dbReference>
<dbReference type="InterPro" id="IPR023214">
    <property type="entry name" value="HAD_sf"/>
</dbReference>
<dbReference type="Gene3D" id="3.40.50.1000">
    <property type="entry name" value="HAD superfamily/HAD-like"/>
    <property type="match status" value="2"/>
</dbReference>
<comment type="cofactor">
    <cofactor evidence="4">
        <name>Mg(2+)</name>
        <dbReference type="ChEBI" id="CHEBI:18420"/>
    </cofactor>
    <text evidence="4">Divalent metal ions. Mg(2+) is the most effective.</text>
</comment>
<feature type="active site" description="Nucleophile" evidence="2">
    <location>
        <position position="21"/>
    </location>
</feature>
<dbReference type="PANTHER" id="PTHR19288">
    <property type="entry name" value="4-NITROPHENYLPHOSPHATASE-RELATED"/>
    <property type="match status" value="1"/>
</dbReference>
<proteinExistence type="inferred from homology"/>
<feature type="binding site" evidence="4">
    <location>
        <position position="23"/>
    </location>
    <ligand>
        <name>Mg(2+)</name>
        <dbReference type="ChEBI" id="CHEBI:18420"/>
    </ligand>
</feature>
<name>A0A9D2NJD9_9FIRM</name>
<reference evidence="5" key="1">
    <citation type="journal article" date="2021" name="PeerJ">
        <title>Extensive microbial diversity within the chicken gut microbiome revealed by metagenomics and culture.</title>
        <authorList>
            <person name="Gilroy R."/>
            <person name="Ravi A."/>
            <person name="Getino M."/>
            <person name="Pursley I."/>
            <person name="Horton D.L."/>
            <person name="Alikhan N.F."/>
            <person name="Baker D."/>
            <person name="Gharbi K."/>
            <person name="Hall N."/>
            <person name="Watson M."/>
            <person name="Adriaenssens E.M."/>
            <person name="Foster-Nyarko E."/>
            <person name="Jarju S."/>
            <person name="Secka A."/>
            <person name="Antonio M."/>
            <person name="Oren A."/>
            <person name="Chaudhuri R.R."/>
            <person name="La Ragione R."/>
            <person name="Hildebrand F."/>
            <person name="Pallen M.J."/>
        </authorList>
    </citation>
    <scope>NUCLEOTIDE SEQUENCE</scope>
    <source>
        <strain evidence="5">USAMLcec2-132</strain>
    </source>
</reference>
<dbReference type="GO" id="GO:0016791">
    <property type="term" value="F:phosphatase activity"/>
    <property type="evidence" value="ECO:0007669"/>
    <property type="project" value="TreeGrafter"/>
</dbReference>
<dbReference type="Pfam" id="PF13242">
    <property type="entry name" value="Hydrolase_like"/>
    <property type="match status" value="1"/>
</dbReference>
<evidence type="ECO:0000256" key="4">
    <source>
        <dbReference type="PIRSR" id="PIRSR000915-3"/>
    </source>
</evidence>
<dbReference type="NCBIfam" id="TIGR01460">
    <property type="entry name" value="HAD-SF-IIA"/>
    <property type="match status" value="1"/>
</dbReference>
<gene>
    <name evidence="5" type="ORF">H9761_16835</name>
</gene>
<dbReference type="PIRSF" id="PIRSF000915">
    <property type="entry name" value="PGP-type_phosphatase"/>
    <property type="match status" value="1"/>
</dbReference>
<evidence type="ECO:0000313" key="6">
    <source>
        <dbReference type="Proteomes" id="UP000823891"/>
    </source>
</evidence>
<organism evidence="5 6">
    <name type="scientific">Candidatus Eisenbergiella merdavium</name>
    <dbReference type="NCBI Taxonomy" id="2838551"/>
    <lineage>
        <taxon>Bacteria</taxon>
        <taxon>Bacillati</taxon>
        <taxon>Bacillota</taxon>
        <taxon>Clostridia</taxon>
        <taxon>Lachnospirales</taxon>
        <taxon>Lachnospiraceae</taxon>
        <taxon>Eisenbergiella</taxon>
    </lineage>
</organism>
<protein>
    <recommendedName>
        <fullName evidence="1">Acid sugar phosphatase</fullName>
        <ecNumber evidence="1">3.1.3.-</ecNumber>
    </recommendedName>
</protein>
<dbReference type="EC" id="3.1.3.-" evidence="1"/>
<evidence type="ECO:0000256" key="1">
    <source>
        <dbReference type="PIRNR" id="PIRNR000915"/>
    </source>
</evidence>
<feature type="binding site" evidence="4">
    <location>
        <position position="21"/>
    </location>
    <ligand>
        <name>Mg(2+)</name>
        <dbReference type="ChEBI" id="CHEBI:18420"/>
    </ligand>
</feature>
<dbReference type="PANTHER" id="PTHR19288:SF46">
    <property type="entry name" value="HALOACID DEHALOGENASE-LIKE HYDROLASE DOMAIN-CONTAINING PROTEIN 2"/>
    <property type="match status" value="1"/>
</dbReference>